<comment type="caution">
    <text evidence="3">The sequence shown here is derived from an EMBL/GenBank/DDBJ whole genome shotgun (WGS) entry which is preliminary data.</text>
</comment>
<dbReference type="OrthoDB" id="5833969at2759"/>
<reference evidence="3" key="1">
    <citation type="submission" date="2020-09" db="EMBL/GenBank/DDBJ databases">
        <authorList>
            <person name="Kikuchi T."/>
        </authorList>
    </citation>
    <scope>NUCLEOTIDE SEQUENCE</scope>
    <source>
        <strain evidence="3">SH1</strain>
    </source>
</reference>
<keyword evidence="4" id="KW-1185">Reference proteome</keyword>
<dbReference type="EMBL" id="CAJFCW020000001">
    <property type="protein sequence ID" value="CAG9080100.1"/>
    <property type="molecule type" value="Genomic_DNA"/>
</dbReference>
<dbReference type="Proteomes" id="UP000783686">
    <property type="component" value="Unassembled WGS sequence"/>
</dbReference>
<dbReference type="SMART" id="SM00228">
    <property type="entry name" value="PDZ"/>
    <property type="match status" value="2"/>
</dbReference>
<protein>
    <recommendedName>
        <fullName evidence="2">PDZ domain-containing protein</fullName>
    </recommendedName>
</protein>
<feature type="compositionally biased region" description="Basic residues" evidence="1">
    <location>
        <begin position="30"/>
        <end position="50"/>
    </location>
</feature>
<accession>A0A811JRY0</accession>
<evidence type="ECO:0000313" key="4">
    <source>
        <dbReference type="Proteomes" id="UP000614601"/>
    </source>
</evidence>
<organism evidence="3 4">
    <name type="scientific">Bursaphelenchus okinawaensis</name>
    <dbReference type="NCBI Taxonomy" id="465554"/>
    <lineage>
        <taxon>Eukaryota</taxon>
        <taxon>Metazoa</taxon>
        <taxon>Ecdysozoa</taxon>
        <taxon>Nematoda</taxon>
        <taxon>Chromadorea</taxon>
        <taxon>Rhabditida</taxon>
        <taxon>Tylenchina</taxon>
        <taxon>Tylenchomorpha</taxon>
        <taxon>Aphelenchoidea</taxon>
        <taxon>Aphelenchoididae</taxon>
        <taxon>Bursaphelenchus</taxon>
    </lineage>
</organism>
<dbReference type="InterPro" id="IPR001478">
    <property type="entry name" value="PDZ"/>
</dbReference>
<dbReference type="PANTHER" id="PTHR31327">
    <property type="entry name" value="SPERM MEIOSIS PDZ DOMAIN CONTAINING PROTEINS-RELATED"/>
    <property type="match status" value="1"/>
</dbReference>
<dbReference type="Proteomes" id="UP000614601">
    <property type="component" value="Unassembled WGS sequence"/>
</dbReference>
<name>A0A811JRY0_9BILA</name>
<dbReference type="SUPFAM" id="SSF50156">
    <property type="entry name" value="PDZ domain-like"/>
    <property type="match status" value="1"/>
</dbReference>
<evidence type="ECO:0000259" key="2">
    <source>
        <dbReference type="PROSITE" id="PS50106"/>
    </source>
</evidence>
<evidence type="ECO:0000313" key="3">
    <source>
        <dbReference type="EMBL" id="CAD5205999.1"/>
    </source>
</evidence>
<dbReference type="InterPro" id="IPR036034">
    <property type="entry name" value="PDZ_sf"/>
</dbReference>
<proteinExistence type="predicted"/>
<dbReference type="AlphaFoldDB" id="A0A811JRY0"/>
<dbReference type="PROSITE" id="PS50106">
    <property type="entry name" value="PDZ"/>
    <property type="match status" value="1"/>
</dbReference>
<evidence type="ECO:0000256" key="1">
    <source>
        <dbReference type="SAM" id="MobiDB-lite"/>
    </source>
</evidence>
<feature type="compositionally biased region" description="Acidic residues" evidence="1">
    <location>
        <begin position="9"/>
        <end position="18"/>
    </location>
</feature>
<dbReference type="PANTHER" id="PTHR31327:SF9">
    <property type="entry name" value="PDZ DOMAIN-CONTAINING PROTEIN"/>
    <property type="match status" value="1"/>
</dbReference>
<dbReference type="EMBL" id="CAJFDH010000001">
    <property type="protein sequence ID" value="CAD5205999.1"/>
    <property type="molecule type" value="Genomic_DNA"/>
</dbReference>
<feature type="region of interest" description="Disordered" evidence="1">
    <location>
        <begin position="1"/>
        <end position="59"/>
    </location>
</feature>
<sequence>MVRRNTEDVTQDCDENMTAEEKKETGAKLHLVKKPRPRKIKSPGRKKRSKSTTVEDDITTQVTEDENEELSLDDQLKRELAMGLPMKKHVISFDYEPGTYMGFKLNDKCVITEVDQRPNVSPFWDILKVGDVILQINTHVVMSQDDFYSFLGKTQGPKCFHVNRVVPMKEVSQNRRRRLKIDKYDGDKYFTAYITAAANSKLGITVKSNGFNVALTKVEEWSAGYGVIDIGDLILDVNGVPVKDAETTKSLLSQSMKKNGFVTCVCCRAMTMKSLERAREALGPQACAPEDYVMRPDAALIGRMEAMRIRRHKANKKKRGVYRKTPNKKKQNITLNTKHNKTLDIMSDVEDFAQLARVPPVHHNNSSAKEKVKNTFRLLFDPFF</sequence>
<feature type="domain" description="PDZ" evidence="2">
    <location>
        <begin position="191"/>
        <end position="244"/>
    </location>
</feature>
<dbReference type="InterPro" id="IPR040264">
    <property type="entry name" value="T15H9.4-like"/>
</dbReference>
<gene>
    <name evidence="3" type="ORF">BOKJ2_LOCUS683</name>
</gene>